<dbReference type="Proteomes" id="UP000008062">
    <property type="component" value="Chromosome 13"/>
</dbReference>
<keyword evidence="3" id="KW-1185">Reference proteome</keyword>
<accession>F9XPQ0</accession>
<dbReference type="AlphaFoldDB" id="F9XPQ0"/>
<dbReference type="RefSeq" id="XP_003847809.1">
    <property type="nucleotide sequence ID" value="XM_003847761.1"/>
</dbReference>
<name>F9XPQ0_ZYMTI</name>
<feature type="region of interest" description="Disordered" evidence="1">
    <location>
        <begin position="1"/>
        <end position="55"/>
    </location>
</feature>
<dbReference type="VEuPathDB" id="FungiDB:ZTRI_13.58"/>
<organism evidence="2 3">
    <name type="scientific">Zymoseptoria tritici (strain CBS 115943 / IPO323)</name>
    <name type="common">Speckled leaf blotch fungus</name>
    <name type="synonym">Septoria tritici</name>
    <dbReference type="NCBI Taxonomy" id="336722"/>
    <lineage>
        <taxon>Eukaryota</taxon>
        <taxon>Fungi</taxon>
        <taxon>Dikarya</taxon>
        <taxon>Ascomycota</taxon>
        <taxon>Pezizomycotina</taxon>
        <taxon>Dothideomycetes</taxon>
        <taxon>Dothideomycetidae</taxon>
        <taxon>Mycosphaerellales</taxon>
        <taxon>Mycosphaerellaceae</taxon>
        <taxon>Zymoseptoria</taxon>
    </lineage>
</organism>
<sequence>MPASNHSYAAFRGTKRPHDSNDPPLGQLLGPANNKCEWPSHKGRSTHTNGQCAKQNNEVFKAFKAGRKLPGSSKPMTSGANRDAVHPGRRSYLAGMDDLVTNNGDPQIERVVQFTSSSFTTKE</sequence>
<evidence type="ECO:0000256" key="1">
    <source>
        <dbReference type="SAM" id="MobiDB-lite"/>
    </source>
</evidence>
<reference evidence="2 3" key="1">
    <citation type="journal article" date="2011" name="PLoS Genet.">
        <title>Finished genome of the fungal wheat pathogen Mycosphaerella graminicola reveals dispensome structure, chromosome plasticity, and stealth pathogenesis.</title>
        <authorList>
            <person name="Goodwin S.B."/>
            <person name="Ben M'barek S."/>
            <person name="Dhillon B."/>
            <person name="Wittenberg A.H.J."/>
            <person name="Crane C.F."/>
            <person name="Hane J.K."/>
            <person name="Foster A.J."/>
            <person name="Van der Lee T.A.J."/>
            <person name="Grimwood J."/>
            <person name="Aerts A."/>
            <person name="Antoniw J."/>
            <person name="Bailey A."/>
            <person name="Bluhm B."/>
            <person name="Bowler J."/>
            <person name="Bristow J."/>
            <person name="van der Burgt A."/>
            <person name="Canto-Canche B."/>
            <person name="Churchill A.C.L."/>
            <person name="Conde-Ferraez L."/>
            <person name="Cools H.J."/>
            <person name="Coutinho P.M."/>
            <person name="Csukai M."/>
            <person name="Dehal P."/>
            <person name="De Wit P."/>
            <person name="Donzelli B."/>
            <person name="van de Geest H.C."/>
            <person name="van Ham R.C.H.J."/>
            <person name="Hammond-Kosack K.E."/>
            <person name="Henrissat B."/>
            <person name="Kilian A."/>
            <person name="Kobayashi A.K."/>
            <person name="Koopmann E."/>
            <person name="Kourmpetis Y."/>
            <person name="Kuzniar A."/>
            <person name="Lindquist E."/>
            <person name="Lombard V."/>
            <person name="Maliepaard C."/>
            <person name="Martins N."/>
            <person name="Mehrabi R."/>
            <person name="Nap J.P.H."/>
            <person name="Ponomarenko A."/>
            <person name="Rudd J.J."/>
            <person name="Salamov A."/>
            <person name="Schmutz J."/>
            <person name="Schouten H.J."/>
            <person name="Shapiro H."/>
            <person name="Stergiopoulos I."/>
            <person name="Torriani S.F.F."/>
            <person name="Tu H."/>
            <person name="de Vries R.P."/>
            <person name="Waalwijk C."/>
            <person name="Ware S.B."/>
            <person name="Wiebenga A."/>
            <person name="Zwiers L.-H."/>
            <person name="Oliver R.P."/>
            <person name="Grigoriev I.V."/>
            <person name="Kema G.H.J."/>
        </authorList>
    </citation>
    <scope>NUCLEOTIDE SEQUENCE [LARGE SCALE GENOMIC DNA]</scope>
    <source>
        <strain evidence="3">CBS 115943 / IPO323</strain>
    </source>
</reference>
<proteinExistence type="predicted"/>
<dbReference type="GeneID" id="13401458"/>
<protein>
    <submittedName>
        <fullName evidence="2">Uncharacterized protein</fullName>
    </submittedName>
</protein>
<gene>
    <name evidence="2" type="ORF">MYCGRDRAFT_82958</name>
</gene>
<dbReference type="InParanoid" id="F9XPQ0"/>
<evidence type="ECO:0000313" key="3">
    <source>
        <dbReference type="Proteomes" id="UP000008062"/>
    </source>
</evidence>
<dbReference type="EMBL" id="CM001208">
    <property type="protein sequence ID" value="EGP82785.1"/>
    <property type="molecule type" value="Genomic_DNA"/>
</dbReference>
<dbReference type="KEGG" id="ztr:MYCGRDRAFT_82958"/>
<dbReference type="HOGENOM" id="CLU_2043806_0_0_1"/>
<feature type="compositionally biased region" description="Polar residues" evidence="1">
    <location>
        <begin position="46"/>
        <end position="55"/>
    </location>
</feature>
<feature type="region of interest" description="Disordered" evidence="1">
    <location>
        <begin position="67"/>
        <end position="87"/>
    </location>
</feature>
<evidence type="ECO:0000313" key="2">
    <source>
        <dbReference type="EMBL" id="EGP82785.1"/>
    </source>
</evidence>
<dbReference type="OrthoDB" id="10580645at2759"/>